<feature type="transmembrane region" description="Helical" evidence="1">
    <location>
        <begin position="12"/>
        <end position="29"/>
    </location>
</feature>
<organism evidence="2">
    <name type="scientific">Rhizophora mucronata</name>
    <name type="common">Asiatic mangrove</name>
    <dbReference type="NCBI Taxonomy" id="61149"/>
    <lineage>
        <taxon>Eukaryota</taxon>
        <taxon>Viridiplantae</taxon>
        <taxon>Streptophyta</taxon>
        <taxon>Embryophyta</taxon>
        <taxon>Tracheophyta</taxon>
        <taxon>Spermatophyta</taxon>
        <taxon>Magnoliopsida</taxon>
        <taxon>eudicotyledons</taxon>
        <taxon>Gunneridae</taxon>
        <taxon>Pentapetalae</taxon>
        <taxon>rosids</taxon>
        <taxon>fabids</taxon>
        <taxon>Malpighiales</taxon>
        <taxon>Rhizophoraceae</taxon>
        <taxon>Rhizophora</taxon>
    </lineage>
</organism>
<accession>A0A2P2R2D5</accession>
<keyword evidence="1" id="KW-0812">Transmembrane</keyword>
<evidence type="ECO:0000313" key="2">
    <source>
        <dbReference type="EMBL" id="MBX73284.1"/>
    </source>
</evidence>
<reference evidence="2" key="1">
    <citation type="submission" date="2018-02" db="EMBL/GenBank/DDBJ databases">
        <title>Rhizophora mucronata_Transcriptome.</title>
        <authorList>
            <person name="Meera S.P."/>
            <person name="Sreeshan A."/>
            <person name="Augustine A."/>
        </authorList>
    </citation>
    <scope>NUCLEOTIDE SEQUENCE</scope>
    <source>
        <tissue evidence="2">Leaf</tissue>
    </source>
</reference>
<protein>
    <submittedName>
        <fullName evidence="2">Phd/F-box containing protein</fullName>
    </submittedName>
</protein>
<proteinExistence type="predicted"/>
<name>A0A2P2R2D5_RHIMU</name>
<evidence type="ECO:0000256" key="1">
    <source>
        <dbReference type="SAM" id="Phobius"/>
    </source>
</evidence>
<keyword evidence="1" id="KW-1133">Transmembrane helix</keyword>
<dbReference type="EMBL" id="GGEC01092800">
    <property type="protein sequence ID" value="MBX73284.1"/>
    <property type="molecule type" value="Transcribed_RNA"/>
</dbReference>
<dbReference type="AlphaFoldDB" id="A0A2P2R2D5"/>
<sequence length="42" mass="4744">MWVASCFIGPEIIHIVVLIVVLFCCFRLIDCTVPCCVACKER</sequence>
<keyword evidence="1" id="KW-0472">Membrane</keyword>